<keyword evidence="3 4" id="KW-0862">Zinc</keyword>
<feature type="compositionally biased region" description="Acidic residues" evidence="5">
    <location>
        <begin position="355"/>
        <end position="369"/>
    </location>
</feature>
<feature type="compositionally biased region" description="Polar residues" evidence="5">
    <location>
        <begin position="55"/>
        <end position="66"/>
    </location>
</feature>
<dbReference type="OrthoDB" id="4347at2759"/>
<feature type="region of interest" description="Disordered" evidence="5">
    <location>
        <begin position="635"/>
        <end position="658"/>
    </location>
</feature>
<feature type="compositionally biased region" description="Basic and acidic residues" evidence="5">
    <location>
        <begin position="568"/>
        <end position="578"/>
    </location>
</feature>
<reference evidence="7 8" key="1">
    <citation type="submission" date="2016-03" db="EMBL/GenBank/DDBJ databases">
        <title>Draft genome sequence of the Fonsecaea monophora CBS 269.37.</title>
        <authorList>
            <person name="Bombassaro A."/>
            <person name="Vinicius W.A."/>
            <person name="De Hoog S."/>
            <person name="Sun J."/>
            <person name="Souza E.M."/>
            <person name="Raittz R.T."/>
            <person name="Costa F."/>
            <person name="Leao A.C."/>
            <person name="Tadra-Sfeir M.Z."/>
            <person name="Baura V."/>
            <person name="Balsanelli E."/>
            <person name="Pedrosa F.O."/>
            <person name="Moreno L.F."/>
            <person name="Steffens M.B."/>
            <person name="Xi L."/>
            <person name="Bocca A.L."/>
            <person name="Felipe M.S."/>
            <person name="Teixeira M."/>
            <person name="Telles Filho F.Q."/>
            <person name="Azevedo C.M."/>
            <person name="Gomes R."/>
            <person name="Vicente V.A."/>
        </authorList>
    </citation>
    <scope>NUCLEOTIDE SEQUENCE [LARGE SCALE GENOMIC DNA]</scope>
    <source>
        <strain evidence="7 8">CBS 269.37</strain>
    </source>
</reference>
<feature type="compositionally biased region" description="Basic and acidic residues" evidence="5">
    <location>
        <begin position="750"/>
        <end position="774"/>
    </location>
</feature>
<dbReference type="InterPro" id="IPR000571">
    <property type="entry name" value="Znf_CCCH"/>
</dbReference>
<dbReference type="GeneID" id="34603787"/>
<dbReference type="Proteomes" id="UP000077002">
    <property type="component" value="Unassembled WGS sequence"/>
</dbReference>
<feature type="region of interest" description="Disordered" evidence="5">
    <location>
        <begin position="680"/>
        <end position="781"/>
    </location>
</feature>
<feature type="compositionally biased region" description="Acidic residues" evidence="5">
    <location>
        <begin position="837"/>
        <end position="851"/>
    </location>
</feature>
<feature type="zinc finger region" description="C3H1-type" evidence="4">
    <location>
        <begin position="1127"/>
        <end position="1154"/>
    </location>
</feature>
<evidence type="ECO:0000313" key="7">
    <source>
        <dbReference type="EMBL" id="OAG37109.1"/>
    </source>
</evidence>
<organism evidence="7 8">
    <name type="scientific">Fonsecaea monophora</name>
    <dbReference type="NCBI Taxonomy" id="254056"/>
    <lineage>
        <taxon>Eukaryota</taxon>
        <taxon>Fungi</taxon>
        <taxon>Dikarya</taxon>
        <taxon>Ascomycota</taxon>
        <taxon>Pezizomycotina</taxon>
        <taxon>Eurotiomycetes</taxon>
        <taxon>Chaetothyriomycetidae</taxon>
        <taxon>Chaetothyriales</taxon>
        <taxon>Herpotrichiellaceae</taxon>
        <taxon>Fonsecaea</taxon>
    </lineage>
</organism>
<gene>
    <name evidence="7" type="ORF">AYO21_08644</name>
</gene>
<feature type="compositionally biased region" description="Basic and acidic residues" evidence="5">
    <location>
        <begin position="946"/>
        <end position="957"/>
    </location>
</feature>
<evidence type="ECO:0000256" key="5">
    <source>
        <dbReference type="SAM" id="MobiDB-lite"/>
    </source>
</evidence>
<feature type="compositionally biased region" description="Polar residues" evidence="5">
    <location>
        <begin position="147"/>
        <end position="164"/>
    </location>
</feature>
<feature type="region of interest" description="Disordered" evidence="5">
    <location>
        <begin position="797"/>
        <end position="957"/>
    </location>
</feature>
<feature type="compositionally biased region" description="Low complexity" evidence="5">
    <location>
        <begin position="689"/>
        <end position="712"/>
    </location>
</feature>
<feature type="region of interest" description="Disordered" evidence="5">
    <location>
        <begin position="1087"/>
        <end position="1124"/>
    </location>
</feature>
<keyword evidence="2 4" id="KW-0863">Zinc-finger</keyword>
<dbReference type="PROSITE" id="PS50103">
    <property type="entry name" value="ZF_C3H1"/>
    <property type="match status" value="1"/>
</dbReference>
<comment type="caution">
    <text evidence="7">The sequence shown here is derived from an EMBL/GenBank/DDBJ whole genome shotgun (WGS) entry which is preliminary data.</text>
</comment>
<dbReference type="SMART" id="SM00356">
    <property type="entry name" value="ZnF_C3H1"/>
    <property type="match status" value="1"/>
</dbReference>
<dbReference type="GO" id="GO:0008270">
    <property type="term" value="F:zinc ion binding"/>
    <property type="evidence" value="ECO:0007669"/>
    <property type="project" value="UniProtKB-KW"/>
</dbReference>
<feature type="region of interest" description="Disordered" evidence="5">
    <location>
        <begin position="147"/>
        <end position="176"/>
    </location>
</feature>
<dbReference type="InterPro" id="IPR036855">
    <property type="entry name" value="Znf_CCCH_sf"/>
</dbReference>
<evidence type="ECO:0000313" key="8">
    <source>
        <dbReference type="Proteomes" id="UP000077002"/>
    </source>
</evidence>
<evidence type="ECO:0000256" key="3">
    <source>
        <dbReference type="ARBA" id="ARBA00022833"/>
    </source>
</evidence>
<feature type="region of interest" description="Disordered" evidence="5">
    <location>
        <begin position="96"/>
        <end position="131"/>
    </location>
</feature>
<feature type="compositionally biased region" description="Basic and acidic residues" evidence="5">
    <location>
        <begin position="327"/>
        <end position="348"/>
    </location>
</feature>
<feature type="compositionally biased region" description="Low complexity" evidence="5">
    <location>
        <begin position="648"/>
        <end position="658"/>
    </location>
</feature>
<feature type="compositionally biased region" description="Basic and acidic residues" evidence="5">
    <location>
        <begin position="811"/>
        <end position="836"/>
    </location>
</feature>
<feature type="domain" description="C3H1-type" evidence="6">
    <location>
        <begin position="1127"/>
        <end position="1154"/>
    </location>
</feature>
<keyword evidence="8" id="KW-1185">Reference proteome</keyword>
<dbReference type="SUPFAM" id="SSF90229">
    <property type="entry name" value="CCCH zinc finger"/>
    <property type="match status" value="1"/>
</dbReference>
<proteinExistence type="predicted"/>
<evidence type="ECO:0000256" key="2">
    <source>
        <dbReference type="ARBA" id="ARBA00022771"/>
    </source>
</evidence>
<feature type="region of interest" description="Disordered" evidence="5">
    <location>
        <begin position="55"/>
        <end position="81"/>
    </location>
</feature>
<name>A0A177F1M5_9EURO</name>
<dbReference type="RefSeq" id="XP_022509061.1">
    <property type="nucleotide sequence ID" value="XM_022658587.1"/>
</dbReference>
<feature type="compositionally biased region" description="Low complexity" evidence="5">
    <location>
        <begin position="165"/>
        <end position="176"/>
    </location>
</feature>
<keyword evidence="1 4" id="KW-0479">Metal-binding</keyword>
<dbReference type="Gene3D" id="4.10.1000.10">
    <property type="entry name" value="Zinc finger, CCCH-type"/>
    <property type="match status" value="1"/>
</dbReference>
<evidence type="ECO:0000256" key="4">
    <source>
        <dbReference type="PROSITE-ProRule" id="PRU00723"/>
    </source>
</evidence>
<sequence>MNPSTNPSLNGAQHAKGQSYGLLDGIQAYSGVDSLPNGEDLSRFFDPELFDSTTLGSSYTQPSMSMSHDYDPNAGRQSGTPDVQQYNVAQRAFPHHQYTQPYFDSRQMTQPNYDPRYYSQPSPSPVGFDGGYSYQTQMGYPNQQFSAQQLSIPQRQTPTPSQNYAPRQQQQAQPQQTPFVNMDPRAQLSHVQNNDMMRFGTFQDQTHQPSNHFVDPSLLNSNQMMHTSRGHVSHASKSLADHGLPDSNHAFQTQQAFMPTSYFKAGTTVDPRSLQGNQPLQPMPSVTSQIPRPGTEVDPSRQRQLTGAGIAIQPKPEQDTKTTATKTPDEPQKKRGRPRKDASAKPDGHPSGSETDSDDDLEIEDEEPPEVTPAPLSVSMPTDERGKALYHAVQAVWSPRNKSASPEKIRGGIAGFGDVVRGLRDAWKTKNESLRKAELPASPTAADAPRLKEEVARYRQVMETVMMRSLLYGHPAIVNRLGENQFTMSALYSFMLDRFNAADYDSTLVSSILKFVVKFGTLDTEMLEMTKLSKILQRLTKKATSDVKTLAQAVLDNAVAATAKKTSTSHDKKGDKPMSPRSVGSPADGTRKEGTGGLKRLREGDGSAQPVLKKVAKSIPHSSKPLALQNAERRKALEAAHTAKAGEKATPAPAGTTAPSAKAKVAVAAPPKSSIFAALASAPKKPGTSNAERAAAAAKEKASSSSSPSLASTQSVKKLNTGKESPPRTGGSAPVAKAATASSFLGLLADMEKKPEKEARKEDGIPNETEEQKAKRLRKEARRKLRVTWKADAELVETRLFTHDPDEELDQGDRLKRDAGDTGREGEALKLHKNLEDLEDEEDEDSFEEFEPYTPPSEVDFSYLEDATLGDDSPHKINSLKFGGIMKPDSPSSEAQNKYEQDTLMALYTSKADRPQTPKEPDESKEEDEGDFEPAEPETPFGEPNEMTRRRETEYLARKVRTQPATDLAAQIQAMSAPQISQQQPGAIPPELQRALSMLGRSTQPSQPTTAPQAAPGANVNLQAILQTVLGNQSQTQTQQPQYLAVSQATALGPNLGALWASMQQGAQAGTSASTLPLGLAGNPSPYVANFDDASRKHGRSDSNDNDNDNGRKGGTKKKKGESKPYLYKTQTCTFWEQGKCLKGDSCTYRHGDDDDS</sequence>
<feature type="compositionally biased region" description="Acidic residues" evidence="5">
    <location>
        <begin position="923"/>
        <end position="936"/>
    </location>
</feature>
<feature type="region of interest" description="Disordered" evidence="5">
    <location>
        <begin position="268"/>
        <end position="381"/>
    </location>
</feature>
<feature type="compositionally biased region" description="Basic and acidic residues" evidence="5">
    <location>
        <begin position="589"/>
        <end position="605"/>
    </location>
</feature>
<feature type="compositionally biased region" description="Polar residues" evidence="5">
    <location>
        <begin position="274"/>
        <end position="290"/>
    </location>
</feature>
<feature type="compositionally biased region" description="Basic and acidic residues" evidence="5">
    <location>
        <begin position="911"/>
        <end position="922"/>
    </location>
</feature>
<dbReference type="EMBL" id="LVKK01000077">
    <property type="protein sequence ID" value="OAG37109.1"/>
    <property type="molecule type" value="Genomic_DNA"/>
</dbReference>
<feature type="compositionally biased region" description="Basic and acidic residues" evidence="5">
    <location>
        <begin position="1093"/>
        <end position="1103"/>
    </location>
</feature>
<evidence type="ECO:0000256" key="1">
    <source>
        <dbReference type="ARBA" id="ARBA00022723"/>
    </source>
</evidence>
<feature type="compositionally biased region" description="Polar residues" evidence="5">
    <location>
        <begin position="97"/>
        <end position="112"/>
    </location>
</feature>
<accession>A0A177F1M5</accession>
<dbReference type="AlphaFoldDB" id="A0A177F1M5"/>
<evidence type="ECO:0000259" key="6">
    <source>
        <dbReference type="PROSITE" id="PS50103"/>
    </source>
</evidence>
<feature type="region of interest" description="Disordered" evidence="5">
    <location>
        <begin position="562"/>
        <end position="610"/>
    </location>
</feature>
<protein>
    <recommendedName>
        <fullName evidence="6">C3H1-type domain-containing protein</fullName>
    </recommendedName>
</protein>